<proteinExistence type="predicted"/>
<protein>
    <submittedName>
        <fullName evidence="1">Uncharacterized protein</fullName>
    </submittedName>
</protein>
<dbReference type="OrthoDB" id="5916810at2759"/>
<dbReference type="EMBL" id="JYDW01000207">
    <property type="protein sequence ID" value="KRZ51998.1"/>
    <property type="molecule type" value="Genomic_DNA"/>
</dbReference>
<organism evidence="1 2">
    <name type="scientific">Trichinella nativa</name>
    <dbReference type="NCBI Taxonomy" id="6335"/>
    <lineage>
        <taxon>Eukaryota</taxon>
        <taxon>Metazoa</taxon>
        <taxon>Ecdysozoa</taxon>
        <taxon>Nematoda</taxon>
        <taxon>Enoplea</taxon>
        <taxon>Dorylaimia</taxon>
        <taxon>Trichinellida</taxon>
        <taxon>Trichinellidae</taxon>
        <taxon>Trichinella</taxon>
    </lineage>
</organism>
<dbReference type="AlphaFoldDB" id="A0A0V1KYU3"/>
<evidence type="ECO:0000313" key="2">
    <source>
        <dbReference type="Proteomes" id="UP000054721"/>
    </source>
</evidence>
<keyword evidence="2" id="KW-1185">Reference proteome</keyword>
<accession>A0A0V1KYU3</accession>
<evidence type="ECO:0000313" key="1">
    <source>
        <dbReference type="EMBL" id="KRZ51998.1"/>
    </source>
</evidence>
<sequence length="289" mass="32288">MVWGVSLYRRQLVEPNFQINQTLLCIARTIDALQALFGLLIQRWSIFRAHFPGTLDRPLASHRCPVSLNVVYNMLHSLDVLRPGVEIMSSWDGNMCWEWVRDSSDLDQTRVEIVIIWPSISADQGQSFVVVVAALPYRGRRSLSGPAAIQWPYAGVKGAAISARFPFPAVPCPKADVLTTPDSRRRSKFISATDHGLITLAAARSCFTCQRWLPVQLHTASSTSGSFSRPCAQQNPCLLLFNFHSQWRVVVECFPGFLLPLFFLLIKNPHIAINPTTSVRNSPTQPAFG</sequence>
<comment type="caution">
    <text evidence="1">The sequence shown here is derived from an EMBL/GenBank/DDBJ whole genome shotgun (WGS) entry which is preliminary data.</text>
</comment>
<gene>
    <name evidence="1" type="ORF">T02_8677</name>
</gene>
<dbReference type="Proteomes" id="UP000054721">
    <property type="component" value="Unassembled WGS sequence"/>
</dbReference>
<name>A0A0V1KYU3_9BILA</name>
<reference evidence="1 2" key="1">
    <citation type="submission" date="2015-05" db="EMBL/GenBank/DDBJ databases">
        <title>Evolution of Trichinella species and genotypes.</title>
        <authorList>
            <person name="Korhonen P.K."/>
            <person name="Edoardo P."/>
            <person name="Giuseppe L.R."/>
            <person name="Gasser R.B."/>
        </authorList>
    </citation>
    <scope>NUCLEOTIDE SEQUENCE [LARGE SCALE GENOMIC DNA]</scope>
    <source>
        <strain evidence="1">ISS10</strain>
    </source>
</reference>